<keyword evidence="1" id="KW-0677">Repeat</keyword>
<dbReference type="InterPro" id="IPR000504">
    <property type="entry name" value="RRM_dom"/>
</dbReference>
<dbReference type="PANTHER" id="PTHR15592">
    <property type="entry name" value="MATRIN 3/NUCLEAR PROTEIN 220-RELATED"/>
    <property type="match status" value="1"/>
</dbReference>
<dbReference type="STRING" id="400682.A0A1X7UX04"/>
<dbReference type="CDD" id="cd12427">
    <property type="entry name" value="RRM4_hnRNPL_like"/>
    <property type="match status" value="1"/>
</dbReference>
<dbReference type="InterPro" id="IPR012677">
    <property type="entry name" value="Nucleotide-bd_a/b_plait_sf"/>
</dbReference>
<protein>
    <recommendedName>
        <fullName evidence="4">RRM domain-containing protein</fullName>
    </recommendedName>
</protein>
<dbReference type="FunCoup" id="A0A1X7UX04">
    <property type="interactions" value="914"/>
</dbReference>
<dbReference type="CDD" id="cd12694">
    <property type="entry name" value="RRM2_hnRNPL_like"/>
    <property type="match status" value="1"/>
</dbReference>
<evidence type="ECO:0000313" key="5">
    <source>
        <dbReference type="EnsemblMetazoa" id="Aqu2.1.32211_001"/>
    </source>
</evidence>
<evidence type="ECO:0000313" key="6">
    <source>
        <dbReference type="Proteomes" id="UP000007879"/>
    </source>
</evidence>
<evidence type="ECO:0000256" key="1">
    <source>
        <dbReference type="ARBA" id="ARBA00022737"/>
    </source>
</evidence>
<dbReference type="Pfam" id="PF22976">
    <property type="entry name" value="RRM_10"/>
    <property type="match status" value="1"/>
</dbReference>
<dbReference type="InterPro" id="IPR055204">
    <property type="entry name" value="HNRNPL_RRM"/>
</dbReference>
<dbReference type="Pfam" id="PF11835">
    <property type="entry name" value="RRM_8"/>
    <property type="match status" value="1"/>
</dbReference>
<dbReference type="GO" id="GO:0003723">
    <property type="term" value="F:RNA binding"/>
    <property type="evidence" value="ECO:0007669"/>
    <property type="project" value="UniProtKB-UniRule"/>
</dbReference>
<dbReference type="PROSITE" id="PS50102">
    <property type="entry name" value="RRM"/>
    <property type="match status" value="1"/>
</dbReference>
<dbReference type="Gene3D" id="3.30.70.330">
    <property type="match status" value="4"/>
</dbReference>
<accession>A0A1X7UX04</accession>
<name>A0A1X7UX04_AMPQE</name>
<dbReference type="Proteomes" id="UP000007879">
    <property type="component" value="Unassembled WGS sequence"/>
</dbReference>
<dbReference type="EnsemblMetazoa" id="Aqu2.1.32211_001">
    <property type="protein sequence ID" value="Aqu2.1.32211_001"/>
    <property type="gene ID" value="Aqu2.1.32211"/>
</dbReference>
<dbReference type="InterPro" id="IPR035979">
    <property type="entry name" value="RBD_domain_sf"/>
</dbReference>
<dbReference type="Pfam" id="PF00076">
    <property type="entry name" value="RRM_1"/>
    <property type="match status" value="1"/>
</dbReference>
<evidence type="ECO:0000259" key="4">
    <source>
        <dbReference type="PROSITE" id="PS50102"/>
    </source>
</evidence>
<sequence length="514" mass="57423">MAEKHPLPPDSLSFGSYGTEQKRLKLEDKVLQQPGKGHLDPHNAPPSRVVHARAVPDGCTHTLLVNVLSQFGKIGYVTMMPKLRQSLVEFEKIEDAIACVTHCQQHQIFIMDRQVYFNYSTSSEITRSPYGVVPNNTAPDPNEPPENHILLFTIFNPLYPITVDVIRTICTPYGFVQRIVIFRKNGLQVLVEFDSNHSAQRAKQQLDGADIYAGCCTLKIEFARTNKLNVFKNDDMTCDYTVQGQRLQSNFPRVPPMQQQQQQMRPFSTSPYAPQPTNSAPFVGTQAVAGSGSVIMLYGLDRNFNCDHVFNLLCSYGNVLKVKLLVNKPGTAMVHMDSPQGARNAIQYLHGQKIMKQTLELNFSRHSYIADYSQSDTLPDGSPCWKDFSQSRNNRFLTAEGTSKNRIVGPGAIMHFYNSPPDSTEDKLKAVFINVNAPPPKEIRFFSQGSLAKSATGLMEWSDTETALEAFILANHQQVYSQSTQAYTFKLAFSNNTSLEQQHLPGSGSTNSLS</sequence>
<dbReference type="eggNOG" id="KOG1456">
    <property type="taxonomic scope" value="Eukaryota"/>
</dbReference>
<dbReference type="FunFam" id="3.30.70.330:FF:000072">
    <property type="entry name" value="heterogeneous nuclear ribonucleoprotein L isoform X1"/>
    <property type="match status" value="1"/>
</dbReference>
<dbReference type="InParanoid" id="A0A1X7UX04"/>
<keyword evidence="2 3" id="KW-0694">RNA-binding</keyword>
<dbReference type="CDD" id="cd12424">
    <property type="entry name" value="RRM3_hnRNPL_like"/>
    <property type="match status" value="1"/>
</dbReference>
<dbReference type="Pfam" id="PF13893">
    <property type="entry name" value="RRM_5"/>
    <property type="match status" value="1"/>
</dbReference>
<reference evidence="5" key="2">
    <citation type="submission" date="2017-05" db="UniProtKB">
        <authorList>
            <consortium name="EnsemblMetazoa"/>
        </authorList>
    </citation>
    <scope>IDENTIFICATION</scope>
</reference>
<evidence type="ECO:0000256" key="3">
    <source>
        <dbReference type="PROSITE-ProRule" id="PRU00176"/>
    </source>
</evidence>
<dbReference type="AlphaFoldDB" id="A0A1X7UX04"/>
<dbReference type="CDD" id="cd12689">
    <property type="entry name" value="RRM1_hnRNPL_like"/>
    <property type="match status" value="1"/>
</dbReference>
<dbReference type="SMART" id="SM00360">
    <property type="entry name" value="RRM"/>
    <property type="match status" value="3"/>
</dbReference>
<dbReference type="KEGG" id="aqu:100638467"/>
<feature type="domain" description="RRM" evidence="4">
    <location>
        <begin position="293"/>
        <end position="366"/>
    </location>
</feature>
<dbReference type="EnsemblMetazoa" id="XM_019996241.1">
    <property type="protein sequence ID" value="XP_019851800.1"/>
    <property type="gene ID" value="LOC100638467"/>
</dbReference>
<dbReference type="InterPro" id="IPR021790">
    <property type="entry name" value="PTBP1-like_RRM2"/>
</dbReference>
<reference evidence="6" key="1">
    <citation type="journal article" date="2010" name="Nature">
        <title>The Amphimedon queenslandica genome and the evolution of animal complexity.</title>
        <authorList>
            <person name="Srivastava M."/>
            <person name="Simakov O."/>
            <person name="Chapman J."/>
            <person name="Fahey B."/>
            <person name="Gauthier M.E."/>
            <person name="Mitros T."/>
            <person name="Richards G.S."/>
            <person name="Conaco C."/>
            <person name="Dacre M."/>
            <person name="Hellsten U."/>
            <person name="Larroux C."/>
            <person name="Putnam N.H."/>
            <person name="Stanke M."/>
            <person name="Adamska M."/>
            <person name="Darling A."/>
            <person name="Degnan S.M."/>
            <person name="Oakley T.H."/>
            <person name="Plachetzki D.C."/>
            <person name="Zhai Y."/>
            <person name="Adamski M."/>
            <person name="Calcino A."/>
            <person name="Cummins S.F."/>
            <person name="Goodstein D.M."/>
            <person name="Harris C."/>
            <person name="Jackson D.J."/>
            <person name="Leys S.P."/>
            <person name="Shu S."/>
            <person name="Woodcroft B.J."/>
            <person name="Vervoort M."/>
            <person name="Kosik K.S."/>
            <person name="Manning G."/>
            <person name="Degnan B.M."/>
            <person name="Rokhsar D.S."/>
        </authorList>
    </citation>
    <scope>NUCLEOTIDE SEQUENCE [LARGE SCALE GENOMIC DNA]</scope>
</reference>
<proteinExistence type="predicted"/>
<keyword evidence="6" id="KW-1185">Reference proteome</keyword>
<evidence type="ECO:0000256" key="2">
    <source>
        <dbReference type="ARBA" id="ARBA00022884"/>
    </source>
</evidence>
<dbReference type="OrthoDB" id="302770at2759"/>
<organism evidence="5">
    <name type="scientific">Amphimedon queenslandica</name>
    <name type="common">Sponge</name>
    <dbReference type="NCBI Taxonomy" id="400682"/>
    <lineage>
        <taxon>Eukaryota</taxon>
        <taxon>Metazoa</taxon>
        <taxon>Porifera</taxon>
        <taxon>Demospongiae</taxon>
        <taxon>Heteroscleromorpha</taxon>
        <taxon>Haplosclerida</taxon>
        <taxon>Niphatidae</taxon>
        <taxon>Amphimedon</taxon>
    </lineage>
</organism>
<gene>
    <name evidence="5" type="primary">100638467</name>
</gene>
<dbReference type="SUPFAM" id="SSF54928">
    <property type="entry name" value="RNA-binding domain, RBD"/>
    <property type="match status" value="3"/>
</dbReference>